<organism evidence="2 3">
    <name type="scientific">Dactylellina haptotyla (strain CBS 200.50)</name>
    <name type="common">Nematode-trapping fungus</name>
    <name type="synonym">Monacrosporium haptotylum</name>
    <dbReference type="NCBI Taxonomy" id="1284197"/>
    <lineage>
        <taxon>Eukaryota</taxon>
        <taxon>Fungi</taxon>
        <taxon>Dikarya</taxon>
        <taxon>Ascomycota</taxon>
        <taxon>Pezizomycotina</taxon>
        <taxon>Orbiliomycetes</taxon>
        <taxon>Orbiliales</taxon>
        <taxon>Orbiliaceae</taxon>
        <taxon>Dactylellina</taxon>
    </lineage>
</organism>
<dbReference type="HOGENOM" id="CLU_2158259_0_0_1"/>
<sequence length="111" mass="12208">MTETGDVSNVITRSLAGISWGIQSWPENSKSIGIGPGSENENFHGFEGLEASVPHDYTLEYHPETLRVNAVNRVIQTIKHLEINSTPIRPQLSPDLTRGFQRATMPPSPLA</sequence>
<feature type="region of interest" description="Disordered" evidence="1">
    <location>
        <begin position="87"/>
        <end position="111"/>
    </location>
</feature>
<comment type="caution">
    <text evidence="2">The sequence shown here is derived from an EMBL/GenBank/DDBJ whole genome shotgun (WGS) entry which is preliminary data.</text>
</comment>
<protein>
    <submittedName>
        <fullName evidence="2">Uncharacterized protein</fullName>
    </submittedName>
</protein>
<proteinExistence type="predicted"/>
<evidence type="ECO:0000256" key="1">
    <source>
        <dbReference type="SAM" id="MobiDB-lite"/>
    </source>
</evidence>
<evidence type="ECO:0000313" key="3">
    <source>
        <dbReference type="Proteomes" id="UP000015100"/>
    </source>
</evidence>
<reference evidence="2 3" key="1">
    <citation type="journal article" date="2013" name="PLoS Genet.">
        <title>Genomic mechanisms accounting for the adaptation to parasitism in nematode-trapping fungi.</title>
        <authorList>
            <person name="Meerupati T."/>
            <person name="Andersson K.M."/>
            <person name="Friman E."/>
            <person name="Kumar D."/>
            <person name="Tunlid A."/>
            <person name="Ahren D."/>
        </authorList>
    </citation>
    <scope>NUCLEOTIDE SEQUENCE [LARGE SCALE GENOMIC DNA]</scope>
    <source>
        <strain evidence="2 3">CBS 200.50</strain>
    </source>
</reference>
<gene>
    <name evidence="2" type="ORF">H072_5416</name>
</gene>
<reference evidence="3" key="2">
    <citation type="submission" date="2013-04" db="EMBL/GenBank/DDBJ databases">
        <title>Genomic mechanisms accounting for the adaptation to parasitism in nematode-trapping fungi.</title>
        <authorList>
            <person name="Ahren D.G."/>
        </authorList>
    </citation>
    <scope>NUCLEOTIDE SEQUENCE [LARGE SCALE GENOMIC DNA]</scope>
    <source>
        <strain evidence="3">CBS 200.50</strain>
    </source>
</reference>
<name>S8ACP2_DACHA</name>
<dbReference type="EMBL" id="AQGS01000283">
    <property type="protein sequence ID" value="EPS40699.1"/>
    <property type="molecule type" value="Genomic_DNA"/>
</dbReference>
<accession>S8ACP2</accession>
<dbReference type="AlphaFoldDB" id="S8ACP2"/>
<keyword evidence="3" id="KW-1185">Reference proteome</keyword>
<dbReference type="Proteomes" id="UP000015100">
    <property type="component" value="Unassembled WGS sequence"/>
</dbReference>
<evidence type="ECO:0000313" key="2">
    <source>
        <dbReference type="EMBL" id="EPS40699.1"/>
    </source>
</evidence>